<sequence>MQTTLHPLGICTLSDRVIGSVVQRTLPYHQRFLNESVDPHDNRQHPSLYSPEPLCSTRKNLDEVDGHSSTFMGPCDQKSSPRLRVSKRSHFPGHQRQKEVGGYATTVERRREYYRTKQQRYRERQRKREVLLEKKLSSYNKKRLYSGSTVIDSHSKCLEV</sequence>
<comment type="caution">
    <text evidence="1">The sequence shown here is derived from an EMBL/GenBank/DDBJ whole genome shotgun (WGS) entry which is preliminary data.</text>
</comment>
<evidence type="ECO:0000313" key="2">
    <source>
        <dbReference type="Proteomes" id="UP000694044"/>
    </source>
</evidence>
<reference evidence="1" key="1">
    <citation type="submission" date="2021-02" db="EMBL/GenBank/DDBJ databases">
        <authorList>
            <person name="Palmer J.M."/>
        </authorList>
    </citation>
    <scope>NUCLEOTIDE SEQUENCE</scope>
    <source>
        <strain evidence="1">SCRP734</strain>
    </source>
</reference>
<gene>
    <name evidence="1" type="ORF">PHYPSEUDO_009163</name>
</gene>
<dbReference type="AlphaFoldDB" id="A0A8T1VCL9"/>
<dbReference type="EMBL" id="JAGDFM010000379">
    <property type="protein sequence ID" value="KAG7379002.1"/>
    <property type="molecule type" value="Genomic_DNA"/>
</dbReference>
<name>A0A8T1VCL9_9STRA</name>
<evidence type="ECO:0000313" key="1">
    <source>
        <dbReference type="EMBL" id="KAG7379002.1"/>
    </source>
</evidence>
<accession>A0A8T1VCL9</accession>
<keyword evidence="2" id="KW-1185">Reference proteome</keyword>
<protein>
    <submittedName>
        <fullName evidence="1">Uncharacterized protein</fullName>
    </submittedName>
</protein>
<dbReference type="Proteomes" id="UP000694044">
    <property type="component" value="Unassembled WGS sequence"/>
</dbReference>
<organism evidence="1 2">
    <name type="scientific">Phytophthora pseudosyringae</name>
    <dbReference type="NCBI Taxonomy" id="221518"/>
    <lineage>
        <taxon>Eukaryota</taxon>
        <taxon>Sar</taxon>
        <taxon>Stramenopiles</taxon>
        <taxon>Oomycota</taxon>
        <taxon>Peronosporomycetes</taxon>
        <taxon>Peronosporales</taxon>
        <taxon>Peronosporaceae</taxon>
        <taxon>Phytophthora</taxon>
    </lineage>
</organism>
<proteinExistence type="predicted"/>